<feature type="signal peptide" evidence="1">
    <location>
        <begin position="1"/>
        <end position="33"/>
    </location>
</feature>
<dbReference type="PROSITE" id="PS51318">
    <property type="entry name" value="TAT"/>
    <property type="match status" value="1"/>
</dbReference>
<dbReference type="InterPro" id="IPR013022">
    <property type="entry name" value="Xyl_isomerase-like_TIM-brl"/>
</dbReference>
<keyword evidence="1" id="KW-0732">Signal</keyword>
<dbReference type="InterPro" id="IPR006311">
    <property type="entry name" value="TAT_signal"/>
</dbReference>
<reference evidence="3" key="2">
    <citation type="submission" date="2020-09" db="EMBL/GenBank/DDBJ databases">
        <authorList>
            <person name="Sun Q."/>
            <person name="Zhou Y."/>
        </authorList>
    </citation>
    <scope>NUCLEOTIDE SEQUENCE</scope>
    <source>
        <strain evidence="3">CGMCC 1.12997</strain>
    </source>
</reference>
<gene>
    <name evidence="3" type="ORF">GCM10011585_11660</name>
</gene>
<dbReference type="PANTHER" id="PTHR12110">
    <property type="entry name" value="HYDROXYPYRUVATE ISOMERASE"/>
    <property type="match status" value="1"/>
</dbReference>
<organism evidence="3 4">
    <name type="scientific">Edaphobacter dinghuensis</name>
    <dbReference type="NCBI Taxonomy" id="1560005"/>
    <lineage>
        <taxon>Bacteria</taxon>
        <taxon>Pseudomonadati</taxon>
        <taxon>Acidobacteriota</taxon>
        <taxon>Terriglobia</taxon>
        <taxon>Terriglobales</taxon>
        <taxon>Acidobacteriaceae</taxon>
        <taxon>Edaphobacter</taxon>
    </lineage>
</organism>
<feature type="chain" id="PRO_5036674265" evidence="1">
    <location>
        <begin position="34"/>
        <end position="300"/>
    </location>
</feature>
<dbReference type="GO" id="GO:0016853">
    <property type="term" value="F:isomerase activity"/>
    <property type="evidence" value="ECO:0007669"/>
    <property type="project" value="UniProtKB-KW"/>
</dbReference>
<dbReference type="InterPro" id="IPR050312">
    <property type="entry name" value="IolE/XylAMocC-like"/>
</dbReference>
<protein>
    <submittedName>
        <fullName evidence="3">Xylose isomerase</fullName>
    </submittedName>
</protein>
<evidence type="ECO:0000313" key="3">
    <source>
        <dbReference type="EMBL" id="GGG71125.1"/>
    </source>
</evidence>
<dbReference type="EMBL" id="BMGT01000002">
    <property type="protein sequence ID" value="GGG71125.1"/>
    <property type="molecule type" value="Genomic_DNA"/>
</dbReference>
<sequence length="300" mass="32733">MKGSTRREFLRNTGSLGAMALVGAAMGPATAWADPMGLPVGIQLYTVRGVIEKDTPGTLKQLHDIGYREVETAGFGKYSAKEFGQLIKDAGLSCPSAHLQLNGPEYGQVFDDAHALGVTYATSSTLSAWAPKPHTAMTHGWPKLGLDDFKRLAAKMNDVGTKAKAAGLQYAYHNHDLEFQKMPDGSYGYDVLLNETDHALVKFEIDCGWMVVGGASPVEYMKKHPGRFRMIHVKDFKAMPQAGKRPEGSELGAGFINYKPIFAEGRLAGIQHAFAEQEGPYTKPEMESAKIDYAYLHSMS</sequence>
<evidence type="ECO:0000256" key="1">
    <source>
        <dbReference type="SAM" id="SignalP"/>
    </source>
</evidence>
<name>A0A917H8Y0_9BACT</name>
<dbReference type="AlphaFoldDB" id="A0A917H8Y0"/>
<feature type="domain" description="Xylose isomerase-like TIM barrel" evidence="2">
    <location>
        <begin position="60"/>
        <end position="264"/>
    </location>
</feature>
<keyword evidence="4" id="KW-1185">Reference proteome</keyword>
<dbReference type="Pfam" id="PF01261">
    <property type="entry name" value="AP_endonuc_2"/>
    <property type="match status" value="1"/>
</dbReference>
<dbReference type="PANTHER" id="PTHR12110:SF41">
    <property type="entry name" value="INOSOSE DEHYDRATASE"/>
    <property type="match status" value="1"/>
</dbReference>
<proteinExistence type="predicted"/>
<accession>A0A917H8Y0</accession>
<dbReference type="NCBIfam" id="TIGR01409">
    <property type="entry name" value="TAT_signal_seq"/>
    <property type="match status" value="1"/>
</dbReference>
<reference evidence="3" key="1">
    <citation type="journal article" date="2014" name="Int. J. Syst. Evol. Microbiol.">
        <title>Complete genome sequence of Corynebacterium casei LMG S-19264T (=DSM 44701T), isolated from a smear-ripened cheese.</title>
        <authorList>
            <consortium name="US DOE Joint Genome Institute (JGI-PGF)"/>
            <person name="Walter F."/>
            <person name="Albersmeier A."/>
            <person name="Kalinowski J."/>
            <person name="Ruckert C."/>
        </authorList>
    </citation>
    <scope>NUCLEOTIDE SEQUENCE</scope>
    <source>
        <strain evidence="3">CGMCC 1.12997</strain>
    </source>
</reference>
<dbReference type="InterPro" id="IPR036237">
    <property type="entry name" value="Xyl_isomerase-like_sf"/>
</dbReference>
<dbReference type="InterPro" id="IPR019546">
    <property type="entry name" value="TAT_signal_bac_arc"/>
</dbReference>
<dbReference type="RefSeq" id="WP_188553275.1">
    <property type="nucleotide sequence ID" value="NZ_BMGT01000002.1"/>
</dbReference>
<evidence type="ECO:0000313" key="4">
    <source>
        <dbReference type="Proteomes" id="UP000647241"/>
    </source>
</evidence>
<evidence type="ECO:0000259" key="2">
    <source>
        <dbReference type="Pfam" id="PF01261"/>
    </source>
</evidence>
<dbReference type="SUPFAM" id="SSF51658">
    <property type="entry name" value="Xylose isomerase-like"/>
    <property type="match status" value="1"/>
</dbReference>
<dbReference type="Proteomes" id="UP000647241">
    <property type="component" value="Unassembled WGS sequence"/>
</dbReference>
<keyword evidence="3" id="KW-0413">Isomerase</keyword>
<comment type="caution">
    <text evidence="3">The sequence shown here is derived from an EMBL/GenBank/DDBJ whole genome shotgun (WGS) entry which is preliminary data.</text>
</comment>
<dbReference type="Gene3D" id="3.20.20.150">
    <property type="entry name" value="Divalent-metal-dependent TIM barrel enzymes"/>
    <property type="match status" value="1"/>
</dbReference>